<dbReference type="OrthoDB" id="278371at2"/>
<keyword evidence="1" id="KW-0805">Transcription regulation</keyword>
<dbReference type="InterPro" id="IPR036388">
    <property type="entry name" value="WH-like_DNA-bd_sf"/>
</dbReference>
<dbReference type="InterPro" id="IPR014284">
    <property type="entry name" value="RNA_pol_sigma-70_dom"/>
</dbReference>
<keyword evidence="2" id="KW-0731">Sigma factor</keyword>
<evidence type="ECO:0000256" key="3">
    <source>
        <dbReference type="ARBA" id="ARBA00023163"/>
    </source>
</evidence>
<reference evidence="5 6" key="1">
    <citation type="journal article" date="2016" name="Front. Microbiol.">
        <title>Fuerstia marisgermanicae gen. nov., sp. nov., an Unusual Member of the Phylum Planctomycetes from the German Wadden Sea.</title>
        <authorList>
            <person name="Kohn T."/>
            <person name="Heuer A."/>
            <person name="Jogler M."/>
            <person name="Vollmers J."/>
            <person name="Boedeker C."/>
            <person name="Bunk B."/>
            <person name="Rast P."/>
            <person name="Borchert D."/>
            <person name="Glockner I."/>
            <person name="Freese H.M."/>
            <person name="Klenk H.P."/>
            <person name="Overmann J."/>
            <person name="Kaster A.K."/>
            <person name="Rohde M."/>
            <person name="Wiegand S."/>
            <person name="Jogler C."/>
        </authorList>
    </citation>
    <scope>NUCLEOTIDE SEQUENCE [LARGE SCALE GENOMIC DNA]</scope>
    <source>
        <strain evidence="5 6">NH11</strain>
    </source>
</reference>
<sequence>MESFQEVTQILHQVAAGNDQAAGDLLPLVYEDLRKQASQQMALERVNHTLQATALVHDAYLRIMGSDHDKKWDSRAHFYAAASSAMRRILIDHARSRSRLKRGGDRVQLTWIDMEIPDQPISHEQLLELDDALQKLEQSDEQVAELVRLRLYAGLSVTESAEILKISRTVAYELWDYALAWFAVELRPSDCPR</sequence>
<dbReference type="InterPro" id="IPR011517">
    <property type="entry name" value="RNA_pol_sigma70_ECF-like"/>
</dbReference>
<dbReference type="PANTHER" id="PTHR43133:SF39">
    <property type="entry name" value="SIMILAR TO RNA POLYMERASE SIGMA-E FACTOR"/>
    <property type="match status" value="1"/>
</dbReference>
<dbReference type="InterPro" id="IPR013325">
    <property type="entry name" value="RNA_pol_sigma_r2"/>
</dbReference>
<dbReference type="STRING" id="1891926.Fuma_02882"/>
<evidence type="ECO:0000313" key="5">
    <source>
        <dbReference type="EMBL" id="APZ93265.1"/>
    </source>
</evidence>
<evidence type="ECO:0000259" key="4">
    <source>
        <dbReference type="Pfam" id="PF07638"/>
    </source>
</evidence>
<dbReference type="RefSeq" id="WP_077024751.1">
    <property type="nucleotide sequence ID" value="NZ_CP017641.1"/>
</dbReference>
<dbReference type="EMBL" id="CP017641">
    <property type="protein sequence ID" value="APZ93265.1"/>
    <property type="molecule type" value="Genomic_DNA"/>
</dbReference>
<dbReference type="InterPro" id="IPR039425">
    <property type="entry name" value="RNA_pol_sigma-70-like"/>
</dbReference>
<gene>
    <name evidence="5" type="ORF">Fuma_02882</name>
</gene>
<dbReference type="GO" id="GO:0006352">
    <property type="term" value="P:DNA-templated transcription initiation"/>
    <property type="evidence" value="ECO:0007669"/>
    <property type="project" value="InterPro"/>
</dbReference>
<accession>A0A1P8WGV5</accession>
<dbReference type="NCBIfam" id="TIGR02999">
    <property type="entry name" value="Sig-70_X6"/>
    <property type="match status" value="1"/>
</dbReference>
<protein>
    <submittedName>
        <fullName evidence="5">RNA polymerase sigma factor</fullName>
    </submittedName>
</protein>
<proteinExistence type="predicted"/>
<evidence type="ECO:0000313" key="6">
    <source>
        <dbReference type="Proteomes" id="UP000187735"/>
    </source>
</evidence>
<dbReference type="InterPro" id="IPR053812">
    <property type="entry name" value="HTH_Sigma70_ECF-like"/>
</dbReference>
<dbReference type="GO" id="GO:0016987">
    <property type="term" value="F:sigma factor activity"/>
    <property type="evidence" value="ECO:0007669"/>
    <property type="project" value="UniProtKB-KW"/>
</dbReference>
<dbReference type="Proteomes" id="UP000187735">
    <property type="component" value="Chromosome"/>
</dbReference>
<evidence type="ECO:0000256" key="2">
    <source>
        <dbReference type="ARBA" id="ARBA00023082"/>
    </source>
</evidence>
<evidence type="ECO:0000256" key="1">
    <source>
        <dbReference type="ARBA" id="ARBA00023015"/>
    </source>
</evidence>
<dbReference type="KEGG" id="fmr:Fuma_02882"/>
<dbReference type="AlphaFoldDB" id="A0A1P8WGV5"/>
<dbReference type="SUPFAM" id="SSF88946">
    <property type="entry name" value="Sigma2 domain of RNA polymerase sigma factors"/>
    <property type="match status" value="1"/>
</dbReference>
<dbReference type="Gene3D" id="1.10.10.10">
    <property type="entry name" value="Winged helix-like DNA-binding domain superfamily/Winged helix DNA-binding domain"/>
    <property type="match status" value="1"/>
</dbReference>
<dbReference type="NCBIfam" id="TIGR02937">
    <property type="entry name" value="sigma70-ECF"/>
    <property type="match status" value="1"/>
</dbReference>
<keyword evidence="3" id="KW-0804">Transcription</keyword>
<name>A0A1P8WGV5_9PLAN</name>
<dbReference type="PANTHER" id="PTHR43133">
    <property type="entry name" value="RNA POLYMERASE ECF-TYPE SIGMA FACTO"/>
    <property type="match status" value="1"/>
</dbReference>
<dbReference type="Pfam" id="PF07638">
    <property type="entry name" value="Sigma70_ECF"/>
    <property type="match status" value="1"/>
</dbReference>
<organism evidence="5 6">
    <name type="scientific">Fuerstiella marisgermanici</name>
    <dbReference type="NCBI Taxonomy" id="1891926"/>
    <lineage>
        <taxon>Bacteria</taxon>
        <taxon>Pseudomonadati</taxon>
        <taxon>Planctomycetota</taxon>
        <taxon>Planctomycetia</taxon>
        <taxon>Planctomycetales</taxon>
        <taxon>Planctomycetaceae</taxon>
        <taxon>Fuerstiella</taxon>
    </lineage>
</organism>
<keyword evidence="6" id="KW-1185">Reference proteome</keyword>
<feature type="domain" description="RNA polymerase sigma-70 ECF-like HTH" evidence="4">
    <location>
        <begin position="5"/>
        <end position="187"/>
    </location>
</feature>